<feature type="compositionally biased region" description="Polar residues" evidence="1">
    <location>
        <begin position="11"/>
        <end position="26"/>
    </location>
</feature>
<gene>
    <name evidence="2" type="ORF">F2Q65_17580</name>
</gene>
<proteinExistence type="predicted"/>
<evidence type="ECO:0000313" key="3">
    <source>
        <dbReference type="Proteomes" id="UP000322981"/>
    </source>
</evidence>
<reference evidence="2 3" key="1">
    <citation type="submission" date="2019-09" db="EMBL/GenBank/DDBJ databases">
        <title>Whole-genome sequence of the purple sulfur bacterium Thiohalocapsa marina DSM 19078.</title>
        <authorList>
            <person name="Kyndt J.A."/>
            <person name="Meyer T.E."/>
        </authorList>
    </citation>
    <scope>NUCLEOTIDE SEQUENCE [LARGE SCALE GENOMIC DNA]</scope>
    <source>
        <strain evidence="2 3">DSM 19078</strain>
    </source>
</reference>
<protein>
    <submittedName>
        <fullName evidence="2">Uncharacterized protein</fullName>
    </submittedName>
</protein>
<dbReference type="Proteomes" id="UP000322981">
    <property type="component" value="Unassembled WGS sequence"/>
</dbReference>
<keyword evidence="3" id="KW-1185">Reference proteome</keyword>
<organism evidence="2 3">
    <name type="scientific">Thiohalocapsa marina</name>
    <dbReference type="NCBI Taxonomy" id="424902"/>
    <lineage>
        <taxon>Bacteria</taxon>
        <taxon>Pseudomonadati</taxon>
        <taxon>Pseudomonadota</taxon>
        <taxon>Gammaproteobacteria</taxon>
        <taxon>Chromatiales</taxon>
        <taxon>Chromatiaceae</taxon>
        <taxon>Thiohalocapsa</taxon>
    </lineage>
</organism>
<feature type="region of interest" description="Disordered" evidence="1">
    <location>
        <begin position="1"/>
        <end position="65"/>
    </location>
</feature>
<dbReference type="AlphaFoldDB" id="A0A5M8FFA1"/>
<evidence type="ECO:0000313" key="2">
    <source>
        <dbReference type="EMBL" id="KAA6182590.1"/>
    </source>
</evidence>
<name>A0A5M8FFA1_9GAMM</name>
<sequence>MGEVDRARWHQSLQPRSSSRLMSQQEIDAGIRKQGGTPRIGVDPQTSRRRDERPAYSPGDRLSWD</sequence>
<accession>A0A5M8FFA1</accession>
<comment type="caution">
    <text evidence="2">The sequence shown here is derived from an EMBL/GenBank/DDBJ whole genome shotgun (WGS) entry which is preliminary data.</text>
</comment>
<evidence type="ECO:0000256" key="1">
    <source>
        <dbReference type="SAM" id="MobiDB-lite"/>
    </source>
</evidence>
<dbReference type="EMBL" id="VWXX01000043">
    <property type="protein sequence ID" value="KAA6182590.1"/>
    <property type="molecule type" value="Genomic_DNA"/>
</dbReference>
<dbReference type="RefSeq" id="WP_150094709.1">
    <property type="nucleotide sequence ID" value="NZ_VWXX01000043.1"/>
</dbReference>